<protein>
    <submittedName>
        <fullName evidence="2">Unnamed protein product</fullName>
    </submittedName>
</protein>
<comment type="caution">
    <text evidence="2">The sequence shown here is derived from an EMBL/GenBank/DDBJ whole genome shotgun (WGS) entry which is preliminary data.</text>
</comment>
<proteinExistence type="predicted"/>
<evidence type="ECO:0000313" key="3">
    <source>
        <dbReference type="Proteomes" id="UP001165083"/>
    </source>
</evidence>
<evidence type="ECO:0000313" key="2">
    <source>
        <dbReference type="EMBL" id="GMF16958.1"/>
    </source>
</evidence>
<feature type="compositionally biased region" description="Basic and acidic residues" evidence="1">
    <location>
        <begin position="447"/>
        <end position="459"/>
    </location>
</feature>
<feature type="region of interest" description="Disordered" evidence="1">
    <location>
        <begin position="447"/>
        <end position="479"/>
    </location>
</feature>
<dbReference type="AlphaFoldDB" id="A0A9W6TPZ3"/>
<dbReference type="Proteomes" id="UP001165083">
    <property type="component" value="Unassembled WGS sequence"/>
</dbReference>
<feature type="region of interest" description="Disordered" evidence="1">
    <location>
        <begin position="519"/>
        <end position="549"/>
    </location>
</feature>
<evidence type="ECO:0000256" key="1">
    <source>
        <dbReference type="SAM" id="MobiDB-lite"/>
    </source>
</evidence>
<dbReference type="PANTHER" id="PTHR33266:SF1">
    <property type="entry name" value="F-BOX DOMAIN-CONTAINING PROTEIN"/>
    <property type="match status" value="1"/>
</dbReference>
<dbReference type="PANTHER" id="PTHR33266">
    <property type="entry name" value="CHROMOSOME 15, WHOLE GENOME SHOTGUN SEQUENCE"/>
    <property type="match status" value="1"/>
</dbReference>
<gene>
    <name evidence="2" type="ORF">Plil01_000613100</name>
</gene>
<reference evidence="2" key="1">
    <citation type="submission" date="2023-04" db="EMBL/GenBank/DDBJ databases">
        <title>Phytophthora lilii NBRC 32176.</title>
        <authorList>
            <person name="Ichikawa N."/>
            <person name="Sato H."/>
            <person name="Tonouchi N."/>
        </authorList>
    </citation>
    <scope>NUCLEOTIDE SEQUENCE</scope>
    <source>
        <strain evidence="2">NBRC 32176</strain>
    </source>
</reference>
<accession>A0A9W6TPZ3</accession>
<sequence>MHESMGYPEVTTNLWGWLMDDDCTLNMLVGRLKAIYDYANNHWDVVQSEWIRLFTDSRAGWTGFEGHISQCSGEVVGRTNQTHEGFDKPDANDKIGSTGGIIGVLVDTNFSMSNSTPPPESFGPTSWNRTGNKLALFQPFVFVHTVDAHGLEYCAKEMKKSLTDEVTVAASKAAVTAGGDKAWLALIRMGRPMWWSMFALGNELPEMTDRHDQSGSKYTDAGRPALTTVLALRLVADFMAVLAYRSYESERCLSTYALDPVLRLGAIKVWYALPDGLAMYILPQLKKLIFDEALDTGGVDEMVGRILMLLAMESCARKNKPFSEIVMRGAIVPVLDFLKVLEIDKIAIFRNYLARADNEKTAFKTWKSQRKDWYMGFTHFPETATDENEMKTEDAMKVVEDKVEIAETKVSLMLVQVKTRSTIDFELTKGVTRKLCPRFVFPRHNEIKSESEASERDNDAAEVENQSTENGEEELVENPLSNKTVHEVIRIYMNLQDDVTEGIDCFKFIYSTSLAESELMTTQESDEEAKPTAKRKRSMTEMSEASDDVEMDDAEIHAGTQILANNVKSPRDPMSLIEFDLVRRRAAERAFAGSRPPLSALMSDEELKAIAAYVHPESLTDN</sequence>
<name>A0A9W6TPZ3_9STRA</name>
<organism evidence="2 3">
    <name type="scientific">Phytophthora lilii</name>
    <dbReference type="NCBI Taxonomy" id="2077276"/>
    <lineage>
        <taxon>Eukaryota</taxon>
        <taxon>Sar</taxon>
        <taxon>Stramenopiles</taxon>
        <taxon>Oomycota</taxon>
        <taxon>Peronosporomycetes</taxon>
        <taxon>Peronosporales</taxon>
        <taxon>Peronosporaceae</taxon>
        <taxon>Phytophthora</taxon>
    </lineage>
</organism>
<keyword evidence="3" id="KW-1185">Reference proteome</keyword>
<dbReference type="EMBL" id="BSXW01000265">
    <property type="protein sequence ID" value="GMF16958.1"/>
    <property type="molecule type" value="Genomic_DNA"/>
</dbReference>